<sequence length="94" mass="10774">MGGPRATRLTGYLFHELMFWHDAGHFGSVKRRIQPARHVEHSETKRRMHNLIAVSGLMEQLKLLAPRQATIDELSRGLLNAHAAHGDQRSVDWR</sequence>
<dbReference type="InterPro" id="IPR037138">
    <property type="entry name" value="His_deacetylse_dom_sf"/>
</dbReference>
<dbReference type="STRING" id="145388.A0A0D2MG29"/>
<dbReference type="Gene3D" id="3.40.800.20">
    <property type="entry name" value="Histone deacetylase domain"/>
    <property type="match status" value="1"/>
</dbReference>
<protein>
    <submittedName>
        <fullName evidence="1">Histone deacetylase</fullName>
    </submittedName>
</protein>
<dbReference type="RefSeq" id="XP_013893065.1">
    <property type="nucleotide sequence ID" value="XM_014037611.1"/>
</dbReference>
<dbReference type="EMBL" id="KK104349">
    <property type="protein sequence ID" value="KIY94045.1"/>
    <property type="molecule type" value="Genomic_DNA"/>
</dbReference>
<dbReference type="AlphaFoldDB" id="A0A0D2MG29"/>
<dbReference type="GeneID" id="25731426"/>
<dbReference type="KEGG" id="mng:MNEG_13916"/>
<keyword evidence="2" id="KW-1185">Reference proteome</keyword>
<gene>
    <name evidence="1" type="ORF">MNEG_13916</name>
</gene>
<reference evidence="1 2" key="1">
    <citation type="journal article" date="2013" name="BMC Genomics">
        <title>Reconstruction of the lipid metabolism for the microalga Monoraphidium neglectum from its genome sequence reveals characteristics suitable for biofuel production.</title>
        <authorList>
            <person name="Bogen C."/>
            <person name="Al-Dilaimi A."/>
            <person name="Albersmeier A."/>
            <person name="Wichmann J."/>
            <person name="Grundmann M."/>
            <person name="Rupp O."/>
            <person name="Lauersen K.J."/>
            <person name="Blifernez-Klassen O."/>
            <person name="Kalinowski J."/>
            <person name="Goesmann A."/>
            <person name="Mussgnug J.H."/>
            <person name="Kruse O."/>
        </authorList>
    </citation>
    <scope>NUCLEOTIDE SEQUENCE [LARGE SCALE GENOMIC DNA]</scope>
    <source>
        <strain evidence="1 2">SAG 48.87</strain>
    </source>
</reference>
<proteinExistence type="predicted"/>
<organism evidence="1 2">
    <name type="scientific">Monoraphidium neglectum</name>
    <dbReference type="NCBI Taxonomy" id="145388"/>
    <lineage>
        <taxon>Eukaryota</taxon>
        <taxon>Viridiplantae</taxon>
        <taxon>Chlorophyta</taxon>
        <taxon>core chlorophytes</taxon>
        <taxon>Chlorophyceae</taxon>
        <taxon>CS clade</taxon>
        <taxon>Sphaeropleales</taxon>
        <taxon>Selenastraceae</taxon>
        <taxon>Monoraphidium</taxon>
    </lineage>
</organism>
<evidence type="ECO:0000313" key="2">
    <source>
        <dbReference type="Proteomes" id="UP000054498"/>
    </source>
</evidence>
<name>A0A0D2MG29_9CHLO</name>
<accession>A0A0D2MG29</accession>
<dbReference type="Proteomes" id="UP000054498">
    <property type="component" value="Unassembled WGS sequence"/>
</dbReference>
<evidence type="ECO:0000313" key="1">
    <source>
        <dbReference type="EMBL" id="KIY94045.1"/>
    </source>
</evidence>